<dbReference type="GeneID" id="93978214"/>
<protein>
    <submittedName>
        <fullName evidence="2">Putative membrane protein (TIGR00267 family)</fullName>
    </submittedName>
</protein>
<evidence type="ECO:0000256" key="1">
    <source>
        <dbReference type="SAM" id="Phobius"/>
    </source>
</evidence>
<dbReference type="RefSeq" id="WP_128792999.1">
    <property type="nucleotide sequence ID" value="NZ_BAAAHW010000039.1"/>
</dbReference>
<feature type="transmembrane region" description="Helical" evidence="1">
    <location>
        <begin position="134"/>
        <end position="155"/>
    </location>
</feature>
<dbReference type="Proteomes" id="UP000577386">
    <property type="component" value="Unassembled WGS sequence"/>
</dbReference>
<accession>A0A7W3RQY2</accession>
<feature type="transmembrane region" description="Helical" evidence="1">
    <location>
        <begin position="49"/>
        <end position="70"/>
    </location>
</feature>
<comment type="caution">
    <text evidence="2">The sequence shown here is derived from an EMBL/GenBank/DDBJ whole genome shotgun (WGS) entry which is preliminary data.</text>
</comment>
<reference evidence="2 3" key="1">
    <citation type="submission" date="2020-08" db="EMBL/GenBank/DDBJ databases">
        <title>Sequencing the genomes of 1000 actinobacteria strains.</title>
        <authorList>
            <person name="Klenk H.-P."/>
        </authorList>
    </citation>
    <scope>NUCLEOTIDE SEQUENCE [LARGE SCALE GENOMIC DNA]</scope>
    <source>
        <strain evidence="2 3">DSM 41827</strain>
    </source>
</reference>
<keyword evidence="3" id="KW-1185">Reference proteome</keyword>
<organism evidence="2 3">
    <name type="scientific">Streptomyces murinus</name>
    <dbReference type="NCBI Taxonomy" id="33900"/>
    <lineage>
        <taxon>Bacteria</taxon>
        <taxon>Bacillati</taxon>
        <taxon>Actinomycetota</taxon>
        <taxon>Actinomycetes</taxon>
        <taxon>Kitasatosporales</taxon>
        <taxon>Streptomycetaceae</taxon>
        <taxon>Streptomyces</taxon>
    </lineage>
</organism>
<gene>
    <name evidence="2" type="ORF">HDA42_006941</name>
</gene>
<feature type="transmembrane region" description="Helical" evidence="1">
    <location>
        <begin position="162"/>
        <end position="182"/>
    </location>
</feature>
<keyword evidence="1" id="KW-0472">Membrane</keyword>
<evidence type="ECO:0000313" key="2">
    <source>
        <dbReference type="EMBL" id="MBA9057763.1"/>
    </source>
</evidence>
<dbReference type="EMBL" id="JACJIJ010000002">
    <property type="protein sequence ID" value="MBA9057763.1"/>
    <property type="molecule type" value="Genomic_DNA"/>
</dbReference>
<keyword evidence="1" id="KW-0812">Transmembrane</keyword>
<proteinExistence type="predicted"/>
<name>A0A7W3RQY2_STRMR</name>
<sequence>MTPVRGLRILAVRSLLPLVLGLVDGLLNALTLSAASLVGSGAPVSASLALRVGLVALTTAAFAVFVADYADRRAYLIRASRQLNLTRRGQLATTRLGRLALTRALTATVIACTASFAGATLPLLAGAAVPDLSWIVVVLAVVALTVLGAVLGRLFAGSSVRWAAVLGCGGVAVTWIGVWLHIT</sequence>
<evidence type="ECO:0000313" key="3">
    <source>
        <dbReference type="Proteomes" id="UP000577386"/>
    </source>
</evidence>
<keyword evidence="1" id="KW-1133">Transmembrane helix</keyword>
<dbReference type="AlphaFoldDB" id="A0A7W3RQY2"/>
<feature type="transmembrane region" description="Helical" evidence="1">
    <location>
        <begin position="104"/>
        <end position="128"/>
    </location>
</feature>